<dbReference type="InterPro" id="IPR001387">
    <property type="entry name" value="Cro/C1-type_HTH"/>
</dbReference>
<dbReference type="Pfam" id="PF13424">
    <property type="entry name" value="TPR_12"/>
    <property type="match status" value="2"/>
</dbReference>
<accession>K0JXH6</accession>
<keyword evidence="1" id="KW-0802">TPR repeat</keyword>
<sequence>MCGVSEPPPLEKSGNPGMPEDPAGTAADLGRELKHWLRRGPRGQVKVAGLAKRLRISQSTLYAYLAGTTLPSSGALDDLLAELGVPADEHRRLATLRDALQRPRGTPVRKAVPVPAELPADPVGFVGRGGELAALDQARAAGTSIAVLAGPAGVGKTALAVHWGHRVVAGFPDGCLYADLHGYSPVQPLDPAEVLAGFLRSLGLDGPDIPADAHERAARLRSLLARKRVLVVLDNALDVNQVRPLLPGEPLCFVLVTSRTDLAGLQVRPGARRVDLRPLSADEGLDLLRAHLGGHVDGSGAALELAERCGGLPLALRIVAALAHSRSGAYSGAHLADLVDDLAVQGLDLLDVGDPDTAVRTVFSWSLRHLTDEAGRDFRLLGAHPAHDIGTAAAAALLGVDPRTAARRLDVLVRAHLIQRSATTTGTDRFDMHDLVRAYAREQPADDLDDALRRLVDHFTVTAGHAMDALHPGATASSPLSVAEARGWVDAEWQSLLALVAFTARRGWAAETSRLAEALQRHLDQGGRHTDALVVLGHVRDAARAAGDRSAEGAALYHLGVAYLRLGLHQDAMRHHRLALDVCRRAGDDLGQAGALNNLGNLYERLGRYGEALAHYREALALADGLGFAHGRAVVLTNLGVVYTRLGDLDQASTVLHEALDLFADPGGTARALGNLAELHRLGGRAHEALELFGRALELARRIGARGIEIEVLNNLGAAHLAAGEPDLARSCHVDALAAARAIGDRYEEARALEGLGCADRAVGPWREALAVYRQLGLPDGDRVDAFLSGRTGG</sequence>
<dbReference type="Pfam" id="PF13560">
    <property type="entry name" value="HTH_31"/>
    <property type="match status" value="1"/>
</dbReference>
<gene>
    <name evidence="4" type="ordered locus">BN6_35180</name>
</gene>
<dbReference type="InterPro" id="IPR011990">
    <property type="entry name" value="TPR-like_helical_dom_sf"/>
</dbReference>
<keyword evidence="5" id="KW-1185">Reference proteome</keyword>
<dbReference type="KEGG" id="sesp:BN6_35180"/>
<evidence type="ECO:0000259" key="3">
    <source>
        <dbReference type="PROSITE" id="PS50943"/>
    </source>
</evidence>
<dbReference type="AlphaFoldDB" id="K0JXH6"/>
<dbReference type="STRING" id="1179773.BN6_35180"/>
<dbReference type="PRINTS" id="PR00364">
    <property type="entry name" value="DISEASERSIST"/>
</dbReference>
<dbReference type="BioCyc" id="SESP1179773:BN6_RS17050-MONOMER"/>
<evidence type="ECO:0000256" key="2">
    <source>
        <dbReference type="SAM" id="MobiDB-lite"/>
    </source>
</evidence>
<organism evidence="4 5">
    <name type="scientific">Saccharothrix espanaensis (strain ATCC 51144 / DSM 44229 / JCM 9112 / NBRC 15066 / NRRL 15764)</name>
    <dbReference type="NCBI Taxonomy" id="1179773"/>
    <lineage>
        <taxon>Bacteria</taxon>
        <taxon>Bacillati</taxon>
        <taxon>Actinomycetota</taxon>
        <taxon>Actinomycetes</taxon>
        <taxon>Pseudonocardiales</taxon>
        <taxon>Pseudonocardiaceae</taxon>
        <taxon>Saccharothrix</taxon>
    </lineage>
</organism>
<dbReference type="InterPro" id="IPR058852">
    <property type="entry name" value="HTH_77"/>
</dbReference>
<feature type="compositionally biased region" description="Pro residues" evidence="2">
    <location>
        <begin position="1"/>
        <end position="10"/>
    </location>
</feature>
<dbReference type="Gene3D" id="1.10.10.10">
    <property type="entry name" value="Winged helix-like DNA-binding domain superfamily/Winged helix DNA-binding domain"/>
    <property type="match status" value="1"/>
</dbReference>
<protein>
    <recommendedName>
        <fullName evidence="3">HTH cro/C1-type domain-containing protein</fullName>
    </recommendedName>
</protein>
<dbReference type="InterPro" id="IPR027417">
    <property type="entry name" value="P-loop_NTPase"/>
</dbReference>
<evidence type="ECO:0000313" key="5">
    <source>
        <dbReference type="Proteomes" id="UP000006281"/>
    </source>
</evidence>
<name>K0JXH6_SACES</name>
<feature type="repeat" description="TPR" evidence="1">
    <location>
        <begin position="593"/>
        <end position="626"/>
    </location>
</feature>
<dbReference type="SUPFAM" id="SSF52540">
    <property type="entry name" value="P-loop containing nucleoside triphosphate hydrolases"/>
    <property type="match status" value="1"/>
</dbReference>
<dbReference type="SUPFAM" id="SSF48452">
    <property type="entry name" value="TPR-like"/>
    <property type="match status" value="2"/>
</dbReference>
<dbReference type="CDD" id="cd00093">
    <property type="entry name" value="HTH_XRE"/>
    <property type="match status" value="1"/>
</dbReference>
<dbReference type="Proteomes" id="UP000006281">
    <property type="component" value="Chromosome"/>
</dbReference>
<dbReference type="PANTHER" id="PTHR47691:SF3">
    <property type="entry name" value="HTH-TYPE TRANSCRIPTIONAL REGULATOR RV0890C-RELATED"/>
    <property type="match status" value="1"/>
</dbReference>
<evidence type="ECO:0000256" key="1">
    <source>
        <dbReference type="PROSITE-ProRule" id="PRU00339"/>
    </source>
</evidence>
<dbReference type="Gene3D" id="3.40.50.300">
    <property type="entry name" value="P-loop containing nucleotide triphosphate hydrolases"/>
    <property type="match status" value="1"/>
</dbReference>
<dbReference type="GO" id="GO:0043531">
    <property type="term" value="F:ADP binding"/>
    <property type="evidence" value="ECO:0007669"/>
    <property type="project" value="InterPro"/>
</dbReference>
<dbReference type="Pfam" id="PF00931">
    <property type="entry name" value="NB-ARC"/>
    <property type="match status" value="1"/>
</dbReference>
<feature type="region of interest" description="Disordered" evidence="2">
    <location>
        <begin position="1"/>
        <end position="26"/>
    </location>
</feature>
<dbReference type="PROSITE" id="PS50293">
    <property type="entry name" value="TPR_REGION"/>
    <property type="match status" value="1"/>
</dbReference>
<dbReference type="InterPro" id="IPR036388">
    <property type="entry name" value="WH-like_DNA-bd_sf"/>
</dbReference>
<dbReference type="eggNOG" id="COG0457">
    <property type="taxonomic scope" value="Bacteria"/>
</dbReference>
<dbReference type="PANTHER" id="PTHR47691">
    <property type="entry name" value="REGULATOR-RELATED"/>
    <property type="match status" value="1"/>
</dbReference>
<dbReference type="EMBL" id="HE804045">
    <property type="protein sequence ID" value="CCH30816.1"/>
    <property type="molecule type" value="Genomic_DNA"/>
</dbReference>
<reference evidence="4 5" key="1">
    <citation type="journal article" date="2012" name="BMC Genomics">
        <title>Complete genome sequence of Saccharothrix espanaensis DSM 44229T and comparison to the other completely sequenced Pseudonocardiaceae.</title>
        <authorList>
            <person name="Strobel T."/>
            <person name="Al-Dilaimi A."/>
            <person name="Blom J."/>
            <person name="Gessner A."/>
            <person name="Kalinowski J."/>
            <person name="Luzhetska M."/>
            <person name="Puhler A."/>
            <person name="Szczepanowski R."/>
            <person name="Bechthold A."/>
            <person name="Ruckert C."/>
        </authorList>
    </citation>
    <scope>NUCLEOTIDE SEQUENCE [LARGE SCALE GENOMIC DNA]</scope>
    <source>
        <strain evidence="5">ATCC 51144 / DSM 44229 / JCM 9112 / NBRC 15066 / NRRL 15764</strain>
    </source>
</reference>
<evidence type="ECO:0000313" key="4">
    <source>
        <dbReference type="EMBL" id="CCH30816.1"/>
    </source>
</evidence>
<dbReference type="PROSITE" id="PS50005">
    <property type="entry name" value="TPR"/>
    <property type="match status" value="2"/>
</dbReference>
<dbReference type="Gene3D" id="1.25.40.10">
    <property type="entry name" value="Tetratricopeptide repeat domain"/>
    <property type="match status" value="2"/>
</dbReference>
<dbReference type="Pfam" id="PF25872">
    <property type="entry name" value="HTH_77"/>
    <property type="match status" value="1"/>
</dbReference>
<feature type="repeat" description="TPR" evidence="1">
    <location>
        <begin position="633"/>
        <end position="666"/>
    </location>
</feature>
<dbReference type="HOGENOM" id="CLU_004665_2_1_11"/>
<dbReference type="InterPro" id="IPR002182">
    <property type="entry name" value="NB-ARC"/>
</dbReference>
<dbReference type="PROSITE" id="PS50943">
    <property type="entry name" value="HTH_CROC1"/>
    <property type="match status" value="1"/>
</dbReference>
<proteinExistence type="predicted"/>
<dbReference type="eggNOG" id="COG0470">
    <property type="taxonomic scope" value="Bacteria"/>
</dbReference>
<dbReference type="PATRIC" id="fig|1179773.3.peg.3521"/>
<dbReference type="Pfam" id="PF13374">
    <property type="entry name" value="TPR_10"/>
    <property type="match status" value="2"/>
</dbReference>
<dbReference type="InterPro" id="IPR019734">
    <property type="entry name" value="TPR_rpt"/>
</dbReference>
<feature type="domain" description="HTH cro/C1-type" evidence="3">
    <location>
        <begin position="50"/>
        <end position="90"/>
    </location>
</feature>
<dbReference type="SMART" id="SM00028">
    <property type="entry name" value="TPR"/>
    <property type="match status" value="5"/>
</dbReference>